<sequence>MLLICVPGMTSFKQMDLDSYSAAHREDWDRLAQLGSQRRLSGAEVDELIDLYQSGATNLSAMKTSSGQSAQADRLSLTLSRARLRFTGASANLLSQLPQFFVVQLPAALYRVRWMSLALAAATFLVGFLFAWWAISNPQVLANFGSPAEREALARDDFVGYYSEFSGGSFTGFVWTNNAWIATQSIAFGIVGVYVPYLLFNTAQQLGFTAAIMNEFDRLDVFFLYIAPHGQLELYAIFVAGATGIMIFWSWVAPGARTRAQALAQDGRALFTIVVGLILALLVSGIIEGFVTRQDWPWPIKIGIGTIALAGFLAYQWTLGGRSAGAGNTGDLSEFDAGATHIVAN</sequence>
<evidence type="ECO:0000313" key="3">
    <source>
        <dbReference type="Proteomes" id="UP001500943"/>
    </source>
</evidence>
<proteinExistence type="predicted"/>
<gene>
    <name evidence="2" type="ORF">GCM10009655_26870</name>
</gene>
<evidence type="ECO:0000256" key="1">
    <source>
        <dbReference type="SAM" id="Phobius"/>
    </source>
</evidence>
<comment type="caution">
    <text evidence="2">The sequence shown here is derived from an EMBL/GenBank/DDBJ whole genome shotgun (WGS) entry which is preliminary data.</text>
</comment>
<dbReference type="PANTHER" id="PTHR35337">
    <property type="entry name" value="SLR1478 PROTEIN"/>
    <property type="match status" value="1"/>
</dbReference>
<dbReference type="EMBL" id="BAAAKW010000068">
    <property type="protein sequence ID" value="GAA1226825.1"/>
    <property type="molecule type" value="Genomic_DNA"/>
</dbReference>
<evidence type="ECO:0000313" key="2">
    <source>
        <dbReference type="EMBL" id="GAA1226825.1"/>
    </source>
</evidence>
<accession>A0ABP4GJB9</accession>
<dbReference type="PANTHER" id="PTHR35337:SF1">
    <property type="entry name" value="SLR1478 PROTEIN"/>
    <property type="match status" value="1"/>
</dbReference>
<dbReference type="InterPro" id="IPR002798">
    <property type="entry name" value="SpoIIM-like"/>
</dbReference>
<feature type="transmembrane region" description="Helical" evidence="1">
    <location>
        <begin position="114"/>
        <end position="135"/>
    </location>
</feature>
<dbReference type="Proteomes" id="UP001500943">
    <property type="component" value="Unassembled WGS sequence"/>
</dbReference>
<keyword evidence="3" id="KW-1185">Reference proteome</keyword>
<name>A0ABP4GJB9_9MICO</name>
<keyword evidence="1" id="KW-1133">Transmembrane helix</keyword>
<organism evidence="2 3">
    <name type="scientific">Rhodoglobus aureus</name>
    <dbReference type="NCBI Taxonomy" id="191497"/>
    <lineage>
        <taxon>Bacteria</taxon>
        <taxon>Bacillati</taxon>
        <taxon>Actinomycetota</taxon>
        <taxon>Actinomycetes</taxon>
        <taxon>Micrococcales</taxon>
        <taxon>Microbacteriaceae</taxon>
        <taxon>Rhodoglobus</taxon>
    </lineage>
</organism>
<feature type="transmembrane region" description="Helical" evidence="1">
    <location>
        <begin position="221"/>
        <end position="249"/>
    </location>
</feature>
<dbReference type="Pfam" id="PF01944">
    <property type="entry name" value="SpoIIM"/>
    <property type="match status" value="1"/>
</dbReference>
<keyword evidence="1" id="KW-0812">Transmembrane</keyword>
<protein>
    <submittedName>
        <fullName evidence="2">Stage II sporulation protein M</fullName>
    </submittedName>
</protein>
<feature type="transmembrane region" description="Helical" evidence="1">
    <location>
        <begin position="269"/>
        <end position="291"/>
    </location>
</feature>
<reference evidence="3" key="1">
    <citation type="journal article" date="2019" name="Int. J. Syst. Evol. Microbiol.">
        <title>The Global Catalogue of Microorganisms (GCM) 10K type strain sequencing project: providing services to taxonomists for standard genome sequencing and annotation.</title>
        <authorList>
            <consortium name="The Broad Institute Genomics Platform"/>
            <consortium name="The Broad Institute Genome Sequencing Center for Infectious Disease"/>
            <person name="Wu L."/>
            <person name="Ma J."/>
        </authorList>
    </citation>
    <scope>NUCLEOTIDE SEQUENCE [LARGE SCALE GENOMIC DNA]</scope>
    <source>
        <strain evidence="3">JCM 12762</strain>
    </source>
</reference>
<feature type="transmembrane region" description="Helical" evidence="1">
    <location>
        <begin position="298"/>
        <end position="317"/>
    </location>
</feature>
<keyword evidence="1" id="KW-0472">Membrane</keyword>
<feature type="transmembrane region" description="Helical" evidence="1">
    <location>
        <begin position="179"/>
        <end position="200"/>
    </location>
</feature>